<evidence type="ECO:0000313" key="2">
    <source>
        <dbReference type="Proteomes" id="UP000789739"/>
    </source>
</evidence>
<accession>A0A9N9E3V5</accession>
<keyword evidence="2" id="KW-1185">Reference proteome</keyword>
<proteinExistence type="predicted"/>
<protein>
    <submittedName>
        <fullName evidence="1">8474_t:CDS:1</fullName>
    </submittedName>
</protein>
<dbReference type="EMBL" id="CAJVPI010003858">
    <property type="protein sequence ID" value="CAG8662911.1"/>
    <property type="molecule type" value="Genomic_DNA"/>
</dbReference>
<organism evidence="1 2">
    <name type="scientific">Paraglomus brasilianum</name>
    <dbReference type="NCBI Taxonomy" id="144538"/>
    <lineage>
        <taxon>Eukaryota</taxon>
        <taxon>Fungi</taxon>
        <taxon>Fungi incertae sedis</taxon>
        <taxon>Mucoromycota</taxon>
        <taxon>Glomeromycotina</taxon>
        <taxon>Glomeromycetes</taxon>
        <taxon>Paraglomerales</taxon>
        <taxon>Paraglomeraceae</taxon>
        <taxon>Paraglomus</taxon>
    </lineage>
</organism>
<evidence type="ECO:0000313" key="1">
    <source>
        <dbReference type="EMBL" id="CAG8662911.1"/>
    </source>
</evidence>
<feature type="non-terminal residue" evidence="1">
    <location>
        <position position="177"/>
    </location>
</feature>
<comment type="caution">
    <text evidence="1">The sequence shown here is derived from an EMBL/GenBank/DDBJ whole genome shotgun (WGS) entry which is preliminary data.</text>
</comment>
<dbReference type="AlphaFoldDB" id="A0A9N9E3V5"/>
<gene>
    <name evidence="1" type="ORF">PBRASI_LOCUS10884</name>
</gene>
<name>A0A9N9E3V5_9GLOM</name>
<reference evidence="1" key="1">
    <citation type="submission" date="2021-06" db="EMBL/GenBank/DDBJ databases">
        <authorList>
            <person name="Kallberg Y."/>
            <person name="Tangrot J."/>
            <person name="Rosling A."/>
        </authorList>
    </citation>
    <scope>NUCLEOTIDE SEQUENCE</scope>
    <source>
        <strain evidence="1">BR232B</strain>
    </source>
</reference>
<sequence>YQVRTEILQPLIDSHLDWQKKAVQASSEADLHIYFGGPRSPFFLPLLGVPGRNGPSLSTNARIHVYRPFLQKLSSDEVKRLEEELYKPYANVIIRTATAGVEMEEYDRAVQLCMFDIRRLWIVFTMLLDLYNNSSENLRLQGAYEHTSVAMLIERGTTISIESEFRETEYVQIVDRY</sequence>
<feature type="non-terminal residue" evidence="1">
    <location>
        <position position="1"/>
    </location>
</feature>
<dbReference type="Proteomes" id="UP000789739">
    <property type="component" value="Unassembled WGS sequence"/>
</dbReference>